<feature type="domain" description="HNH nuclease" evidence="2">
    <location>
        <begin position="384"/>
        <end position="435"/>
    </location>
</feature>
<dbReference type="EMBL" id="UEGS01000001">
    <property type="protein sequence ID" value="SRX80459.1"/>
    <property type="molecule type" value="Genomic_DNA"/>
</dbReference>
<protein>
    <recommendedName>
        <fullName evidence="2">HNH nuclease domain-containing protein</fullName>
    </recommendedName>
</protein>
<dbReference type="AlphaFoldDB" id="A0A375YHD5"/>
<dbReference type="Pfam" id="PF02720">
    <property type="entry name" value="DUF222"/>
    <property type="match status" value="1"/>
</dbReference>
<dbReference type="InterPro" id="IPR003870">
    <property type="entry name" value="DUF222"/>
</dbReference>
<accession>A0A375YHD5</accession>
<feature type="region of interest" description="Disordered" evidence="1">
    <location>
        <begin position="496"/>
        <end position="542"/>
    </location>
</feature>
<evidence type="ECO:0000313" key="4">
    <source>
        <dbReference type="Proteomes" id="UP000252008"/>
    </source>
</evidence>
<reference evidence="3 4" key="1">
    <citation type="submission" date="2018-05" db="EMBL/GenBank/DDBJ databases">
        <authorList>
            <consortium name="IHU Genomes"/>
        </authorList>
    </citation>
    <scope>NUCLEOTIDE SEQUENCE [LARGE SCALE GENOMIC DNA]</scope>
    <source>
        <strain evidence="3 4">P7335</strain>
    </source>
</reference>
<keyword evidence="4" id="KW-1185">Reference proteome</keyword>
<dbReference type="CDD" id="cd00085">
    <property type="entry name" value="HNHc"/>
    <property type="match status" value="1"/>
</dbReference>
<proteinExistence type="predicted"/>
<feature type="region of interest" description="Disordered" evidence="1">
    <location>
        <begin position="274"/>
        <end position="333"/>
    </location>
</feature>
<sequence>MFEVSVADPGALGGLSDADLIDAARAASRAENAVCARKLAVMAELFTRRVDLAPAERLHWWVDPQAAVTAEIAAAYRITQGLALHQTYRAVVLRDRLPRVGALFLAGVISELLVRAIITRTDLITDPALIAAVDAELAATVAGWGALSVKATEATIDEIVERHDPDAVRKSRDAEIGPALEFGAPTDAPGFTTIWSRVFDGDAAAGWRTLTAMAYSVCDADPRTLAERRMDAWTALLHGITSLACRCGNNDCEAATTPRPVPETIIYALTDHTTNTEPAAPAGGAESVESQPEDATPVKESPEGAGAETDTAAEGRPEPAPAPAPVARPRRNTPALVPGRSGYLFGSGFLPAPFFDAMLEGAKVREIIHPGNTGPEPRYTPSAALAEFVRCRDLTCRFPGCDKPATTADIDHTVPHPVGPTHASNLKTLCRFHHLLKTFWTGPGGWTDRQYPDGAIVWTSPTGHTYTTHPGSRLLFPALCKPTGTLWTGDPPHVPHHESRAAMMPRRTRTRTQSRAAYITRERQHNADHRGDTPRGNDPPPF</sequence>
<gene>
    <name evidence="3" type="ORF">MPP7335_02202</name>
</gene>
<dbReference type="Proteomes" id="UP000252008">
    <property type="component" value="Unassembled WGS sequence"/>
</dbReference>
<feature type="compositionally biased region" description="Basic and acidic residues" evidence="1">
    <location>
        <begin position="520"/>
        <end position="535"/>
    </location>
</feature>
<evidence type="ECO:0000259" key="2">
    <source>
        <dbReference type="SMART" id="SM00507"/>
    </source>
</evidence>
<evidence type="ECO:0000313" key="3">
    <source>
        <dbReference type="EMBL" id="SRX80459.1"/>
    </source>
</evidence>
<feature type="compositionally biased region" description="Low complexity" evidence="1">
    <location>
        <begin position="303"/>
        <end position="314"/>
    </location>
</feature>
<dbReference type="InterPro" id="IPR003615">
    <property type="entry name" value="HNH_nuc"/>
</dbReference>
<organism evidence="3 4">
    <name type="scientific">Mycolicibacterium parafortuitum</name>
    <name type="common">Mycobacterium parafortuitum</name>
    <dbReference type="NCBI Taxonomy" id="39692"/>
    <lineage>
        <taxon>Bacteria</taxon>
        <taxon>Bacillati</taxon>
        <taxon>Actinomycetota</taxon>
        <taxon>Actinomycetes</taxon>
        <taxon>Mycobacteriales</taxon>
        <taxon>Mycobacteriaceae</taxon>
        <taxon>Mycolicibacterium</taxon>
    </lineage>
</organism>
<evidence type="ECO:0000256" key="1">
    <source>
        <dbReference type="SAM" id="MobiDB-lite"/>
    </source>
</evidence>
<dbReference type="SMART" id="SM00507">
    <property type="entry name" value="HNHc"/>
    <property type="match status" value="1"/>
</dbReference>
<name>A0A375YHD5_MYCPF</name>
<dbReference type="RefSeq" id="WP_113971632.1">
    <property type="nucleotide sequence ID" value="NZ_UEGS01000001.1"/>
</dbReference>